<dbReference type="EMBL" id="JBBNAF010000008">
    <property type="protein sequence ID" value="KAK9121606.1"/>
    <property type="molecule type" value="Genomic_DNA"/>
</dbReference>
<proteinExistence type="predicted"/>
<gene>
    <name evidence="2" type="ORF">Syun_019223</name>
</gene>
<feature type="region of interest" description="Disordered" evidence="1">
    <location>
        <begin position="1"/>
        <end position="136"/>
    </location>
</feature>
<evidence type="ECO:0000313" key="3">
    <source>
        <dbReference type="Proteomes" id="UP001420932"/>
    </source>
</evidence>
<reference evidence="2 3" key="1">
    <citation type="submission" date="2024-01" db="EMBL/GenBank/DDBJ databases">
        <title>Genome assemblies of Stephania.</title>
        <authorList>
            <person name="Yang L."/>
        </authorList>
    </citation>
    <scope>NUCLEOTIDE SEQUENCE [LARGE SCALE GENOMIC DNA]</scope>
    <source>
        <strain evidence="2">YNDBR</strain>
        <tissue evidence="2">Leaf</tissue>
    </source>
</reference>
<feature type="compositionally biased region" description="Basic and acidic residues" evidence="1">
    <location>
        <begin position="111"/>
        <end position="127"/>
    </location>
</feature>
<keyword evidence="3" id="KW-1185">Reference proteome</keyword>
<feature type="compositionally biased region" description="Pro residues" evidence="1">
    <location>
        <begin position="53"/>
        <end position="69"/>
    </location>
</feature>
<evidence type="ECO:0000256" key="1">
    <source>
        <dbReference type="SAM" id="MobiDB-lite"/>
    </source>
</evidence>
<protein>
    <submittedName>
        <fullName evidence="2">Uncharacterized protein</fullName>
    </submittedName>
</protein>
<organism evidence="2 3">
    <name type="scientific">Stephania yunnanensis</name>
    <dbReference type="NCBI Taxonomy" id="152371"/>
    <lineage>
        <taxon>Eukaryota</taxon>
        <taxon>Viridiplantae</taxon>
        <taxon>Streptophyta</taxon>
        <taxon>Embryophyta</taxon>
        <taxon>Tracheophyta</taxon>
        <taxon>Spermatophyta</taxon>
        <taxon>Magnoliopsida</taxon>
        <taxon>Ranunculales</taxon>
        <taxon>Menispermaceae</taxon>
        <taxon>Menispermoideae</taxon>
        <taxon>Cissampelideae</taxon>
        <taxon>Stephania</taxon>
    </lineage>
</organism>
<feature type="compositionally biased region" description="Low complexity" evidence="1">
    <location>
        <begin position="89"/>
        <end position="105"/>
    </location>
</feature>
<name>A0AAP0IW35_9MAGN</name>
<evidence type="ECO:0000313" key="2">
    <source>
        <dbReference type="EMBL" id="KAK9121606.1"/>
    </source>
</evidence>
<dbReference type="Proteomes" id="UP001420932">
    <property type="component" value="Unassembled WGS sequence"/>
</dbReference>
<accession>A0AAP0IW35</accession>
<dbReference type="AlphaFoldDB" id="A0AAP0IW35"/>
<sequence>MCLPPASQALSPQDPLAHRPPLHQQSARRCTCSPPAARHNPPDLASPYLTVPPAVPPAPPIAPFAPPAAPASSDLPPVTSPHHHRSSSLPALPRHPQLPQLPLQQHMFSNSRERNRERENGRFDETRRRRSTGARPRHVRLLVSRHTRKFGHTRSAADDAGHQIRRCIFFFKQINQIITNEQPHSNKTKRNQESWR</sequence>
<comment type="caution">
    <text evidence="2">The sequence shown here is derived from an EMBL/GenBank/DDBJ whole genome shotgun (WGS) entry which is preliminary data.</text>
</comment>